<evidence type="ECO:0000259" key="2">
    <source>
        <dbReference type="PROSITE" id="PS50943"/>
    </source>
</evidence>
<dbReference type="GO" id="GO:0003677">
    <property type="term" value="F:DNA binding"/>
    <property type="evidence" value="ECO:0007669"/>
    <property type="project" value="UniProtKB-KW"/>
</dbReference>
<name>A0A858ZTC3_9BURK</name>
<dbReference type="Pfam" id="PF01381">
    <property type="entry name" value="HTH_3"/>
    <property type="match status" value="1"/>
</dbReference>
<dbReference type="SUPFAM" id="SSF47413">
    <property type="entry name" value="lambda repressor-like DNA-binding domains"/>
    <property type="match status" value="1"/>
</dbReference>
<dbReference type="InterPro" id="IPR050807">
    <property type="entry name" value="TransReg_Diox_bact_type"/>
</dbReference>
<keyword evidence="1" id="KW-0238">DNA-binding</keyword>
<dbReference type="PANTHER" id="PTHR46797:SF1">
    <property type="entry name" value="METHYLPHOSPHONATE SYNTHASE"/>
    <property type="match status" value="1"/>
</dbReference>
<accession>A0A858ZTC3</accession>
<dbReference type="AlphaFoldDB" id="A0A858ZTC3"/>
<dbReference type="Proteomes" id="UP000500755">
    <property type="component" value="Chromosome"/>
</dbReference>
<dbReference type="GO" id="GO:0003700">
    <property type="term" value="F:DNA-binding transcription factor activity"/>
    <property type="evidence" value="ECO:0007669"/>
    <property type="project" value="TreeGrafter"/>
</dbReference>
<reference evidence="3 4" key="1">
    <citation type="submission" date="2020-05" db="EMBL/GenBank/DDBJ databases">
        <title>Complete genome sequence of Alicycliphilus denitrificans DP3.</title>
        <authorList>
            <person name="Chen X."/>
        </authorList>
    </citation>
    <scope>NUCLEOTIDE SEQUENCE [LARGE SCALE GENOMIC DNA]</scope>
    <source>
        <strain evidence="3 4">DP3</strain>
    </source>
</reference>
<dbReference type="EMBL" id="CP051298">
    <property type="protein sequence ID" value="QKD43792.1"/>
    <property type="molecule type" value="Genomic_DNA"/>
</dbReference>
<evidence type="ECO:0000313" key="3">
    <source>
        <dbReference type="EMBL" id="QKD43792.1"/>
    </source>
</evidence>
<proteinExistence type="predicted"/>
<dbReference type="PANTHER" id="PTHR46797">
    <property type="entry name" value="HTH-TYPE TRANSCRIPTIONAL REGULATOR"/>
    <property type="match status" value="1"/>
</dbReference>
<dbReference type="CDD" id="cd00093">
    <property type="entry name" value="HTH_XRE"/>
    <property type="match status" value="1"/>
</dbReference>
<dbReference type="RefSeq" id="WP_011805070.1">
    <property type="nucleotide sequence ID" value="NZ_CP051298.1"/>
</dbReference>
<evidence type="ECO:0000256" key="1">
    <source>
        <dbReference type="ARBA" id="ARBA00023125"/>
    </source>
</evidence>
<dbReference type="InterPro" id="IPR010982">
    <property type="entry name" value="Lambda_DNA-bd_dom_sf"/>
</dbReference>
<organism evidence="3 4">
    <name type="scientific">Alicycliphilus denitrificans</name>
    <dbReference type="NCBI Taxonomy" id="179636"/>
    <lineage>
        <taxon>Bacteria</taxon>
        <taxon>Pseudomonadati</taxon>
        <taxon>Pseudomonadota</taxon>
        <taxon>Betaproteobacteria</taxon>
        <taxon>Burkholderiales</taxon>
        <taxon>Comamonadaceae</taxon>
        <taxon>Alicycliphilus</taxon>
    </lineage>
</organism>
<dbReference type="PROSITE" id="PS50943">
    <property type="entry name" value="HTH_CROC1"/>
    <property type="match status" value="1"/>
</dbReference>
<dbReference type="InterPro" id="IPR001387">
    <property type="entry name" value="Cro/C1-type_HTH"/>
</dbReference>
<protein>
    <submittedName>
        <fullName evidence="3">Helix-turn-helix transcriptional regulator</fullName>
    </submittedName>
</protein>
<gene>
    <name evidence="3" type="ORF">HF896_09300</name>
</gene>
<dbReference type="SMART" id="SM00530">
    <property type="entry name" value="HTH_XRE"/>
    <property type="match status" value="1"/>
</dbReference>
<sequence length="86" mass="9680">MPSRHPKAPSKEKAQVVFGATLRGFREAQALTQEALAERADLHTNYVSSVERGERNLSLHNIVRLAYALDMEVSALLRPLDKRQQP</sequence>
<dbReference type="Gene3D" id="1.10.260.40">
    <property type="entry name" value="lambda repressor-like DNA-binding domains"/>
    <property type="match status" value="1"/>
</dbReference>
<dbReference type="GO" id="GO:0005829">
    <property type="term" value="C:cytosol"/>
    <property type="evidence" value="ECO:0007669"/>
    <property type="project" value="TreeGrafter"/>
</dbReference>
<feature type="domain" description="HTH cro/C1-type" evidence="2">
    <location>
        <begin position="22"/>
        <end position="76"/>
    </location>
</feature>
<evidence type="ECO:0000313" key="4">
    <source>
        <dbReference type="Proteomes" id="UP000500755"/>
    </source>
</evidence>